<dbReference type="SUPFAM" id="SSF51735">
    <property type="entry name" value="NAD(P)-binding Rossmann-fold domains"/>
    <property type="match status" value="1"/>
</dbReference>
<reference evidence="3" key="1">
    <citation type="submission" date="2021-01" db="EMBL/GenBank/DDBJ databases">
        <authorList>
            <person name="Kaushik A."/>
        </authorList>
    </citation>
    <scope>NUCLEOTIDE SEQUENCE</scope>
    <source>
        <strain evidence="3">AG5</strain>
    </source>
</reference>
<evidence type="ECO:0000313" key="4">
    <source>
        <dbReference type="Proteomes" id="UP000663827"/>
    </source>
</evidence>
<protein>
    <submittedName>
        <fullName evidence="3">Uncharacterized protein</fullName>
    </submittedName>
</protein>
<name>A0A8H3E7N3_9AGAM</name>
<dbReference type="GO" id="GO:0016491">
    <property type="term" value="F:oxidoreductase activity"/>
    <property type="evidence" value="ECO:0007669"/>
    <property type="project" value="UniProtKB-KW"/>
</dbReference>
<sequence>MEARASHQDTPEKEPILVVATGGSAGLGLEALATYVIQSEDDIILVLGCRNPADPLVSTRLGGLQNIRKLDIFELDLTSNNSIREFSAHILGTYSQQISVLLLCAGAMYGRHIVDSSGVEQTLKVNAISQGLLLECLWPRLACSRVVFVASSLHKKVSQQHEVSPSSINILLSNKPWKPLLAYSISKLVQMHLFKIVEDAFAKIKDPKLRPTAIAVSPGFVPQTGLVREYSWLMRQFMTYIMPMFPFTTSLEEGKFR</sequence>
<evidence type="ECO:0000313" key="3">
    <source>
        <dbReference type="EMBL" id="CAE7221267.1"/>
    </source>
</evidence>
<keyword evidence="2" id="KW-0560">Oxidoreductase</keyword>
<evidence type="ECO:0000256" key="2">
    <source>
        <dbReference type="ARBA" id="ARBA00023002"/>
    </source>
</evidence>
<dbReference type="InterPro" id="IPR036291">
    <property type="entry name" value="NAD(P)-bd_dom_sf"/>
</dbReference>
<proteinExistence type="inferred from homology"/>
<evidence type="ECO:0000256" key="1">
    <source>
        <dbReference type="ARBA" id="ARBA00006484"/>
    </source>
</evidence>
<comment type="caution">
    <text evidence="3">The sequence shown here is derived from an EMBL/GenBank/DDBJ whole genome shotgun (WGS) entry which is preliminary data.</text>
</comment>
<dbReference type="Gene3D" id="3.40.50.720">
    <property type="entry name" value="NAD(P)-binding Rossmann-like Domain"/>
    <property type="match status" value="1"/>
</dbReference>
<dbReference type="PANTHER" id="PTHR24320">
    <property type="entry name" value="RETINOL DEHYDROGENASE"/>
    <property type="match status" value="1"/>
</dbReference>
<gene>
    <name evidence="3" type="ORF">RDB_LOCUS167290</name>
</gene>
<dbReference type="Proteomes" id="UP000663827">
    <property type="component" value="Unassembled WGS sequence"/>
</dbReference>
<accession>A0A8H3E7N3</accession>
<comment type="similarity">
    <text evidence="1">Belongs to the short-chain dehydrogenases/reductases (SDR) family.</text>
</comment>
<dbReference type="PANTHER" id="PTHR24320:SF148">
    <property type="entry name" value="NAD(P)-BINDING ROSSMANN-FOLD SUPERFAMILY PROTEIN"/>
    <property type="match status" value="1"/>
</dbReference>
<dbReference type="Pfam" id="PF00106">
    <property type="entry name" value="adh_short"/>
    <property type="match status" value="1"/>
</dbReference>
<dbReference type="InterPro" id="IPR002347">
    <property type="entry name" value="SDR_fam"/>
</dbReference>
<dbReference type="EMBL" id="CAJNJQ010005781">
    <property type="protein sequence ID" value="CAE7221267.1"/>
    <property type="molecule type" value="Genomic_DNA"/>
</dbReference>
<organism evidence="3 4">
    <name type="scientific">Rhizoctonia solani</name>
    <dbReference type="NCBI Taxonomy" id="456999"/>
    <lineage>
        <taxon>Eukaryota</taxon>
        <taxon>Fungi</taxon>
        <taxon>Dikarya</taxon>
        <taxon>Basidiomycota</taxon>
        <taxon>Agaricomycotina</taxon>
        <taxon>Agaricomycetes</taxon>
        <taxon>Cantharellales</taxon>
        <taxon>Ceratobasidiaceae</taxon>
        <taxon>Rhizoctonia</taxon>
    </lineage>
</organism>
<dbReference type="AlphaFoldDB" id="A0A8H3E7N3"/>